<keyword evidence="3" id="KW-1185">Reference proteome</keyword>
<accession>A0AAN8FCP8</accession>
<dbReference type="AlphaFoldDB" id="A0AAN8FCP8"/>
<evidence type="ECO:0000256" key="1">
    <source>
        <dbReference type="SAM" id="MobiDB-lite"/>
    </source>
</evidence>
<dbReference type="Proteomes" id="UP001331761">
    <property type="component" value="Unassembled WGS sequence"/>
</dbReference>
<organism evidence="2 3">
    <name type="scientific">Trichostrongylus colubriformis</name>
    <name type="common">Black scour worm</name>
    <dbReference type="NCBI Taxonomy" id="6319"/>
    <lineage>
        <taxon>Eukaryota</taxon>
        <taxon>Metazoa</taxon>
        <taxon>Ecdysozoa</taxon>
        <taxon>Nematoda</taxon>
        <taxon>Chromadorea</taxon>
        <taxon>Rhabditida</taxon>
        <taxon>Rhabditina</taxon>
        <taxon>Rhabditomorpha</taxon>
        <taxon>Strongyloidea</taxon>
        <taxon>Trichostrongylidae</taxon>
        <taxon>Trichostrongylus</taxon>
    </lineage>
</organism>
<comment type="caution">
    <text evidence="2">The sequence shown here is derived from an EMBL/GenBank/DDBJ whole genome shotgun (WGS) entry which is preliminary data.</text>
</comment>
<sequence>MECDGNIAVYYLVDAERGDRFCVLRDCGIPLLNDKLSAHPSAHHSRSRSPQTKALEQDTGGIVECSRRNTSLMCTR</sequence>
<protein>
    <submittedName>
        <fullName evidence="2">Uncharacterized protein</fullName>
    </submittedName>
</protein>
<gene>
    <name evidence="2" type="ORF">GCK32_016666</name>
</gene>
<name>A0AAN8FCP8_TRICO</name>
<proteinExistence type="predicted"/>
<reference evidence="2 3" key="1">
    <citation type="submission" date="2019-10" db="EMBL/GenBank/DDBJ databases">
        <title>Assembly and Annotation for the nematode Trichostrongylus colubriformis.</title>
        <authorList>
            <person name="Martin J."/>
        </authorList>
    </citation>
    <scope>NUCLEOTIDE SEQUENCE [LARGE SCALE GENOMIC DNA]</scope>
    <source>
        <strain evidence="2">G859</strain>
        <tissue evidence="2">Whole worm</tissue>
    </source>
</reference>
<dbReference type="EMBL" id="WIXE01011135">
    <property type="protein sequence ID" value="KAK5977010.1"/>
    <property type="molecule type" value="Genomic_DNA"/>
</dbReference>
<evidence type="ECO:0000313" key="3">
    <source>
        <dbReference type="Proteomes" id="UP001331761"/>
    </source>
</evidence>
<evidence type="ECO:0000313" key="2">
    <source>
        <dbReference type="EMBL" id="KAK5977010.1"/>
    </source>
</evidence>
<feature type="region of interest" description="Disordered" evidence="1">
    <location>
        <begin position="38"/>
        <end position="60"/>
    </location>
</feature>